<name>A0A642V6C5_9ASCO</name>
<feature type="region of interest" description="Disordered" evidence="1">
    <location>
        <begin position="527"/>
        <end position="678"/>
    </location>
</feature>
<dbReference type="EMBL" id="SWFS01000155">
    <property type="protein sequence ID" value="KAA8915616.1"/>
    <property type="molecule type" value="Genomic_DNA"/>
</dbReference>
<feature type="region of interest" description="Disordered" evidence="1">
    <location>
        <begin position="310"/>
        <end position="354"/>
    </location>
</feature>
<organism evidence="3 4">
    <name type="scientific">Trichomonascus ciferrii</name>
    <dbReference type="NCBI Taxonomy" id="44093"/>
    <lineage>
        <taxon>Eukaryota</taxon>
        <taxon>Fungi</taxon>
        <taxon>Dikarya</taxon>
        <taxon>Ascomycota</taxon>
        <taxon>Saccharomycotina</taxon>
        <taxon>Dipodascomycetes</taxon>
        <taxon>Dipodascales</taxon>
        <taxon>Trichomonascaceae</taxon>
        <taxon>Trichomonascus</taxon>
        <taxon>Trichomonascus ciferrii complex</taxon>
    </lineage>
</organism>
<accession>A0A642V6C5</accession>
<evidence type="ECO:0000256" key="1">
    <source>
        <dbReference type="SAM" id="MobiDB-lite"/>
    </source>
</evidence>
<gene>
    <name evidence="3" type="ORF">TRICI_002261</name>
</gene>
<evidence type="ECO:0000313" key="3">
    <source>
        <dbReference type="EMBL" id="KAA8915616.1"/>
    </source>
</evidence>
<feature type="compositionally biased region" description="Basic and acidic residues" evidence="1">
    <location>
        <begin position="311"/>
        <end position="325"/>
    </location>
</feature>
<feature type="compositionally biased region" description="Basic and acidic residues" evidence="1">
    <location>
        <begin position="604"/>
        <end position="613"/>
    </location>
</feature>
<feature type="compositionally biased region" description="Basic residues" evidence="1">
    <location>
        <begin position="326"/>
        <end position="337"/>
    </location>
</feature>
<evidence type="ECO:0000259" key="2">
    <source>
        <dbReference type="Pfam" id="PF08639"/>
    </source>
</evidence>
<comment type="caution">
    <text evidence="3">The sequence shown here is derived from an EMBL/GenBank/DDBJ whole genome shotgun (WGS) entry which is preliminary data.</text>
</comment>
<proteinExistence type="predicted"/>
<feature type="compositionally biased region" description="Polar residues" evidence="1">
    <location>
        <begin position="449"/>
        <end position="467"/>
    </location>
</feature>
<dbReference type="PANTHER" id="PTHR28067:SF1">
    <property type="entry name" value="DNA REPLICATION REGULATOR SLD3"/>
    <property type="match status" value="1"/>
</dbReference>
<feature type="region of interest" description="Disordered" evidence="1">
    <location>
        <begin position="416"/>
        <end position="500"/>
    </location>
</feature>
<dbReference type="GO" id="GO:0031261">
    <property type="term" value="C:DNA replication preinitiation complex"/>
    <property type="evidence" value="ECO:0007669"/>
    <property type="project" value="TreeGrafter"/>
</dbReference>
<feature type="domain" description="DNA replication regulator Sld3 C-terminal" evidence="2">
    <location>
        <begin position="167"/>
        <end position="252"/>
    </location>
</feature>
<feature type="domain" description="DNA replication regulator Sld3 C-terminal" evidence="2">
    <location>
        <begin position="266"/>
        <end position="645"/>
    </location>
</feature>
<dbReference type="Pfam" id="PF08639">
    <property type="entry name" value="Sld3_STD"/>
    <property type="match status" value="2"/>
</dbReference>
<feature type="compositionally biased region" description="Polar residues" evidence="1">
    <location>
        <begin position="480"/>
        <end position="500"/>
    </location>
</feature>
<protein>
    <recommendedName>
        <fullName evidence="2">DNA replication regulator Sld3 C-terminal domain-containing protein</fullName>
    </recommendedName>
</protein>
<feature type="compositionally biased region" description="Basic residues" evidence="1">
    <location>
        <begin position="416"/>
        <end position="433"/>
    </location>
</feature>
<keyword evidence="4" id="KW-1185">Reference proteome</keyword>
<dbReference type="PANTHER" id="PTHR28067">
    <property type="entry name" value="DNA REPLICATION REGULATOR SLD3"/>
    <property type="match status" value="1"/>
</dbReference>
<dbReference type="GO" id="GO:0006270">
    <property type="term" value="P:DNA replication initiation"/>
    <property type="evidence" value="ECO:0007669"/>
    <property type="project" value="InterPro"/>
</dbReference>
<dbReference type="OrthoDB" id="5395343at2759"/>
<sequence>MEEITIQATSGDEEGARVVPFKAVSPGGLPFSYFGKKTVRRPFTCGKDLMEPDGDLRVVRMFEGSKSTGHLAVVQHLSSHTWTLTKLDKAVRLKDVKRLAERTQLSQRVQVSSRESLLHECTVSPTWATAESLGRLKLDPPGSKGDEDNVPNTIPVPQLPESLPTDPSRFLEHAYFETLYLSKTPLVYFVKSTLSRTRSLCKDGSGGDKQAYLHRVIDILHQRLLSVVQLDHKYDGDRLESVVRGNAEKSASEWSDSERYFLESWKTRLENTSDASLRTEIADLKIRETQLQVVLLLEILSMRVRAGIVDQKQEHEPSSKPENKNKKPSLVRRRRKKPTAEAQQQSQQPAENDVKVNPEVLLDILFDRLCIWQALADAPTTAKSSAESGPDRLQMFCQEVIMPYFSFRLPEKSRVMVKKAQGRSTAKRPKKKQSTTTNREEPENVEPTALTQEDSFTSSAPLTQSQEPAAGDGDEFSNAARRQSSSQITRGALATSTKTQYLQERRQVSVNLKNQPKSEELMSAIHNIARPNRSRVSQEFMDSKPMFANNNKPRKRKPRPTNKPSIQVAAAEGVLSTPAHRKRLINPSSDQENEETVVATPSKKIRETDEDVHSSSVIRGTPIKGTPPLKTPSKFSPDHIMETPTSKSKASPIEHSPIKDSPFKRIPNFQDKLANRSR</sequence>
<dbReference type="VEuPathDB" id="FungiDB:TRICI_002261"/>
<dbReference type="Proteomes" id="UP000761534">
    <property type="component" value="Unassembled WGS sequence"/>
</dbReference>
<dbReference type="AlphaFoldDB" id="A0A642V6C5"/>
<dbReference type="InterPro" id="IPR013948">
    <property type="entry name" value="DNA_replication_reg_Sld3_C"/>
</dbReference>
<dbReference type="InterPro" id="IPR042511">
    <property type="entry name" value="Sld3"/>
</dbReference>
<feature type="region of interest" description="Disordered" evidence="1">
    <location>
        <begin position="134"/>
        <end position="163"/>
    </location>
</feature>
<evidence type="ECO:0000313" key="4">
    <source>
        <dbReference type="Proteomes" id="UP000761534"/>
    </source>
</evidence>
<reference evidence="3" key="1">
    <citation type="journal article" date="2019" name="G3 (Bethesda)">
        <title>Genome Assemblies of Two Rare Opportunistic Yeast Pathogens: Diutina rugosa (syn. Candida rugosa) and Trichomonascus ciferrii (syn. Candida ciferrii).</title>
        <authorList>
            <person name="Mixao V."/>
            <person name="Saus E."/>
            <person name="Hansen A.P."/>
            <person name="Lass-Florl C."/>
            <person name="Gabaldon T."/>
        </authorList>
    </citation>
    <scope>NUCLEOTIDE SEQUENCE</scope>
    <source>
        <strain evidence="3">CBS 4856</strain>
    </source>
</reference>
<dbReference type="Gene3D" id="1.20.58.2130">
    <property type="match status" value="1"/>
</dbReference>